<dbReference type="AlphaFoldDB" id="M4Z5K7"/>
<dbReference type="EMBL" id="AP012603">
    <property type="protein sequence ID" value="BAM88768.1"/>
    <property type="molecule type" value="Genomic_DNA"/>
</dbReference>
<evidence type="ECO:0000313" key="3">
    <source>
        <dbReference type="Proteomes" id="UP000011841"/>
    </source>
</evidence>
<reference evidence="2 3" key="1">
    <citation type="journal article" date="2013" name="Appl. Environ. Microbiol.">
        <title>Genome analysis suggests that the soil oligotrophic bacterium Agromonas oligotrophica (Bradyrhizobium oligotrophicum) is a nitrogen-fixing symbiont of Aeschynomene indica.</title>
        <authorList>
            <person name="Okubo T."/>
            <person name="Fukushima S."/>
            <person name="Itakura M."/>
            <person name="Oshima K."/>
            <person name="Longtonglang A."/>
            <person name="Teaumroong N."/>
            <person name="Mitsui H."/>
            <person name="Hattori M."/>
            <person name="Hattori R."/>
            <person name="Hattori T."/>
            <person name="Minamisawa K."/>
        </authorList>
    </citation>
    <scope>NUCLEOTIDE SEQUENCE [LARGE SCALE GENOMIC DNA]</scope>
    <source>
        <strain evidence="2 3">S58</strain>
    </source>
</reference>
<name>M4Z5K7_9BRAD</name>
<keyword evidence="1" id="KW-0472">Membrane</keyword>
<evidence type="ECO:0000313" key="2">
    <source>
        <dbReference type="EMBL" id="BAM88768.1"/>
    </source>
</evidence>
<feature type="transmembrane region" description="Helical" evidence="1">
    <location>
        <begin position="87"/>
        <end position="106"/>
    </location>
</feature>
<feature type="transmembrane region" description="Helical" evidence="1">
    <location>
        <begin position="112"/>
        <end position="132"/>
    </location>
</feature>
<protein>
    <submittedName>
        <fullName evidence="2">Uncharacterized protein</fullName>
    </submittedName>
</protein>
<dbReference type="PATRIC" id="fig|1245469.3.peg.2837"/>
<organism evidence="2 3">
    <name type="scientific">Bradyrhizobium oligotrophicum S58</name>
    <dbReference type="NCBI Taxonomy" id="1245469"/>
    <lineage>
        <taxon>Bacteria</taxon>
        <taxon>Pseudomonadati</taxon>
        <taxon>Pseudomonadota</taxon>
        <taxon>Alphaproteobacteria</taxon>
        <taxon>Hyphomicrobiales</taxon>
        <taxon>Nitrobacteraceae</taxon>
        <taxon>Bradyrhizobium</taxon>
    </lineage>
</organism>
<sequence>MNRISLMAVAVGNIVDIVLSSIAGFLAAIYVLKSSAASTNNMDAANQFVLASGVFWFWSTLLGSLGSVLSGYVAARMARHDDVLNGGLSSILSVGATVYALVRGGAAGHEALYFVSLLLSPAVTAFGGYLSARHRAR</sequence>
<keyword evidence="3" id="KW-1185">Reference proteome</keyword>
<keyword evidence="1" id="KW-1133">Transmembrane helix</keyword>
<gene>
    <name evidence="2" type="ORF">S58_27620</name>
</gene>
<keyword evidence="1" id="KW-0812">Transmembrane</keyword>
<feature type="transmembrane region" description="Helical" evidence="1">
    <location>
        <begin position="55"/>
        <end position="75"/>
    </location>
</feature>
<dbReference type="Proteomes" id="UP000011841">
    <property type="component" value="Chromosome"/>
</dbReference>
<dbReference type="KEGG" id="aol:S58_27620"/>
<proteinExistence type="predicted"/>
<feature type="transmembrane region" description="Helical" evidence="1">
    <location>
        <begin position="7"/>
        <end position="32"/>
    </location>
</feature>
<evidence type="ECO:0000256" key="1">
    <source>
        <dbReference type="SAM" id="Phobius"/>
    </source>
</evidence>
<accession>M4Z5K7</accession>
<dbReference type="HOGENOM" id="CLU_1861353_0_0_5"/>